<dbReference type="Gene3D" id="3.50.50.60">
    <property type="entry name" value="FAD/NAD(P)-binding domain"/>
    <property type="match status" value="2"/>
</dbReference>
<name>A0ABT5YJ46_9PROT</name>
<dbReference type="InterPro" id="IPR036188">
    <property type="entry name" value="FAD/NAD-bd_sf"/>
</dbReference>
<keyword evidence="3" id="KW-0285">Flavoprotein</keyword>
<dbReference type="InterPro" id="IPR007867">
    <property type="entry name" value="GMC_OxRtase_C"/>
</dbReference>
<comment type="cofactor">
    <cofactor evidence="1">
        <name>FAD</name>
        <dbReference type="ChEBI" id="CHEBI:57692"/>
    </cofactor>
</comment>
<feature type="domain" description="Glucose-methanol-choline oxidoreductase C-terminal" evidence="7">
    <location>
        <begin position="408"/>
        <end position="524"/>
    </location>
</feature>
<evidence type="ECO:0000256" key="3">
    <source>
        <dbReference type="ARBA" id="ARBA00022630"/>
    </source>
</evidence>
<dbReference type="InterPro" id="IPR000172">
    <property type="entry name" value="GMC_OxRdtase_N"/>
</dbReference>
<evidence type="ECO:0000313" key="9">
    <source>
        <dbReference type="Proteomes" id="UP001215503"/>
    </source>
</evidence>
<organism evidence="8 9">
    <name type="scientific">Aquibaculum arenosum</name>
    <dbReference type="NCBI Taxonomy" id="3032591"/>
    <lineage>
        <taxon>Bacteria</taxon>
        <taxon>Pseudomonadati</taxon>
        <taxon>Pseudomonadota</taxon>
        <taxon>Alphaproteobacteria</taxon>
        <taxon>Rhodospirillales</taxon>
        <taxon>Rhodovibrionaceae</taxon>
        <taxon>Aquibaculum</taxon>
    </lineage>
</organism>
<keyword evidence="9" id="KW-1185">Reference proteome</keyword>
<evidence type="ECO:0000259" key="7">
    <source>
        <dbReference type="Pfam" id="PF05199"/>
    </source>
</evidence>
<dbReference type="Proteomes" id="UP001215503">
    <property type="component" value="Unassembled WGS sequence"/>
</dbReference>
<dbReference type="Pfam" id="PF05199">
    <property type="entry name" value="GMC_oxred_C"/>
    <property type="match status" value="1"/>
</dbReference>
<comment type="similarity">
    <text evidence="2">Belongs to the GMC oxidoreductase family.</text>
</comment>
<evidence type="ECO:0000256" key="2">
    <source>
        <dbReference type="ARBA" id="ARBA00010790"/>
    </source>
</evidence>
<evidence type="ECO:0000256" key="1">
    <source>
        <dbReference type="ARBA" id="ARBA00001974"/>
    </source>
</evidence>
<reference evidence="8 9" key="1">
    <citation type="submission" date="2023-03" db="EMBL/GenBank/DDBJ databases">
        <title>Fodinicurvata sp. CAU 1616 isolated from sea sendiment.</title>
        <authorList>
            <person name="Kim W."/>
        </authorList>
    </citation>
    <scope>NUCLEOTIDE SEQUENCE [LARGE SCALE GENOMIC DNA]</scope>
    <source>
        <strain evidence="8 9">CAU 1616</strain>
    </source>
</reference>
<feature type="domain" description="Glucose-methanol-choline oxidoreductase N-terminal" evidence="6">
    <location>
        <begin position="207"/>
        <end position="315"/>
    </location>
</feature>
<dbReference type="SUPFAM" id="SSF51905">
    <property type="entry name" value="FAD/NAD(P)-binding domain"/>
    <property type="match status" value="1"/>
</dbReference>
<sequence>MKDLVADVVVVGSGVAGALTAAQLAAKGVDVAILEAGAKVDRPEGVERFWNAAIKVPECPYPPRPEAMHPVSDNHDGWYRQAGPESFGSTYLKVVGGTTWHWLGTSLRYLPSDFQLKTHYGRGVDWPISYDEIEPFYARAEEELGVAGDAADDLGSPRSNGYPMPPVGQTYLDRQIAKALADSEYQLRATPQARNVIERDGRPPCCGSASCIPICPVQAKYDATVHLDKAIAAGARLYERSTAIFIEASGTGQITAIRFRRWDGSEGIAQAKVFLLAAHAIESPRLLLASRGENTPQGVANASNQVGRHLMDHPVQLSWALTKEPVWPYRGPTSTSGIENLRDGAFRRERGAFRVEIGNDGWIWPTGGPVMEAAALVQQGLRGKELDAALAHQAARHIRIGSLVEQLPDADNRVTLDPEAKDVYGVPLPRLSYDVDAYTRAGMATAKQVHDEIFQRLGTTQVQHAPNFFGAGHIIGTTRMGEDPKSSVVDRNLRSHDHPNLFILGSSVFPTSATANPTLTIAALSLRVVEPVLASLRS</sequence>
<comment type="caution">
    <text evidence="8">The sequence shown here is derived from an EMBL/GenBank/DDBJ whole genome shotgun (WGS) entry which is preliminary data.</text>
</comment>
<dbReference type="InterPro" id="IPR051473">
    <property type="entry name" value="P2Ox-like"/>
</dbReference>
<gene>
    <name evidence="8" type="ORF">P2G67_03125</name>
</gene>
<evidence type="ECO:0000256" key="5">
    <source>
        <dbReference type="ARBA" id="ARBA00023002"/>
    </source>
</evidence>
<keyword evidence="5" id="KW-0560">Oxidoreductase</keyword>
<evidence type="ECO:0000256" key="4">
    <source>
        <dbReference type="ARBA" id="ARBA00022827"/>
    </source>
</evidence>
<evidence type="ECO:0000259" key="6">
    <source>
        <dbReference type="Pfam" id="PF00732"/>
    </source>
</evidence>
<dbReference type="Pfam" id="PF00732">
    <property type="entry name" value="GMC_oxred_N"/>
    <property type="match status" value="1"/>
</dbReference>
<dbReference type="PANTHER" id="PTHR42784:SF1">
    <property type="entry name" value="PYRANOSE 2-OXIDASE"/>
    <property type="match status" value="1"/>
</dbReference>
<dbReference type="EMBL" id="JARHUD010000002">
    <property type="protein sequence ID" value="MDF2094963.1"/>
    <property type="molecule type" value="Genomic_DNA"/>
</dbReference>
<dbReference type="PANTHER" id="PTHR42784">
    <property type="entry name" value="PYRANOSE 2-OXIDASE"/>
    <property type="match status" value="1"/>
</dbReference>
<keyword evidence="4" id="KW-0274">FAD</keyword>
<accession>A0ABT5YJ46</accession>
<protein>
    <submittedName>
        <fullName evidence="8">GMC family oxidoreductase</fullName>
    </submittedName>
</protein>
<dbReference type="SUPFAM" id="SSF54373">
    <property type="entry name" value="FAD-linked reductases, C-terminal domain"/>
    <property type="match status" value="1"/>
</dbReference>
<proteinExistence type="inferred from homology"/>
<dbReference type="RefSeq" id="WP_275819939.1">
    <property type="nucleotide sequence ID" value="NZ_JARHUD010000002.1"/>
</dbReference>
<evidence type="ECO:0000313" key="8">
    <source>
        <dbReference type="EMBL" id="MDF2094963.1"/>
    </source>
</evidence>